<dbReference type="Gene3D" id="3.40.630.30">
    <property type="match status" value="1"/>
</dbReference>
<keyword evidence="2" id="KW-0808">Transferase</keyword>
<evidence type="ECO:0000313" key="2">
    <source>
        <dbReference type="EMBL" id="SDE60057.1"/>
    </source>
</evidence>
<dbReference type="Pfam" id="PF13302">
    <property type="entry name" value="Acetyltransf_3"/>
    <property type="match status" value="1"/>
</dbReference>
<evidence type="ECO:0000259" key="1">
    <source>
        <dbReference type="PROSITE" id="PS51186"/>
    </source>
</evidence>
<keyword evidence="3" id="KW-1185">Reference proteome</keyword>
<protein>
    <submittedName>
        <fullName evidence="2">Protein N-acetyltransferase, RimJ/RimL family</fullName>
    </submittedName>
</protein>
<dbReference type="eggNOG" id="COG1670">
    <property type="taxonomic scope" value="Bacteria"/>
</dbReference>
<dbReference type="InterPro" id="IPR016181">
    <property type="entry name" value="Acyl_CoA_acyltransferase"/>
</dbReference>
<dbReference type="PANTHER" id="PTHR43792">
    <property type="entry name" value="GNAT FAMILY, PUTATIVE (AFU_ORTHOLOGUE AFUA_3G00765)-RELATED-RELATED"/>
    <property type="match status" value="1"/>
</dbReference>
<proteinExistence type="predicted"/>
<dbReference type="AlphaFoldDB" id="A0A1G7E8R9"/>
<dbReference type="EMBL" id="FNBD01000002">
    <property type="protein sequence ID" value="SDE60057.1"/>
    <property type="molecule type" value="Genomic_DNA"/>
</dbReference>
<evidence type="ECO:0000313" key="3">
    <source>
        <dbReference type="Proteomes" id="UP000182114"/>
    </source>
</evidence>
<dbReference type="PROSITE" id="PS51186">
    <property type="entry name" value="GNAT"/>
    <property type="match status" value="1"/>
</dbReference>
<feature type="domain" description="N-acetyltransferase" evidence="1">
    <location>
        <begin position="13"/>
        <end position="172"/>
    </location>
</feature>
<accession>A0A1G7E8R9</accession>
<dbReference type="RefSeq" id="WP_074537478.1">
    <property type="nucleotide sequence ID" value="NZ_FNBD01000002.1"/>
</dbReference>
<reference evidence="3" key="1">
    <citation type="submission" date="2016-10" db="EMBL/GenBank/DDBJ databases">
        <authorList>
            <person name="Varghese N."/>
            <person name="Submissions S."/>
        </authorList>
    </citation>
    <scope>NUCLEOTIDE SEQUENCE [LARGE SCALE GENOMIC DNA]</scope>
    <source>
        <strain evidence="3">DSM 24729</strain>
    </source>
</reference>
<name>A0A1G7E8R9_9FLAO</name>
<organism evidence="2 3">
    <name type="scientific">Cellulophaga baltica</name>
    <dbReference type="NCBI Taxonomy" id="76594"/>
    <lineage>
        <taxon>Bacteria</taxon>
        <taxon>Pseudomonadati</taxon>
        <taxon>Bacteroidota</taxon>
        <taxon>Flavobacteriia</taxon>
        <taxon>Flavobacteriales</taxon>
        <taxon>Flavobacteriaceae</taxon>
        <taxon>Cellulophaga</taxon>
    </lineage>
</organism>
<dbReference type="PANTHER" id="PTHR43792:SF1">
    <property type="entry name" value="N-ACETYLTRANSFERASE DOMAIN-CONTAINING PROTEIN"/>
    <property type="match status" value="1"/>
</dbReference>
<dbReference type="GO" id="GO:0016747">
    <property type="term" value="F:acyltransferase activity, transferring groups other than amino-acyl groups"/>
    <property type="evidence" value="ECO:0007669"/>
    <property type="project" value="InterPro"/>
</dbReference>
<gene>
    <name evidence="2" type="ORF">SAMN04487992_102167</name>
</gene>
<dbReference type="Proteomes" id="UP000182114">
    <property type="component" value="Unassembled WGS sequence"/>
</dbReference>
<dbReference type="InterPro" id="IPR000182">
    <property type="entry name" value="GNAT_dom"/>
</dbReference>
<dbReference type="InterPro" id="IPR051531">
    <property type="entry name" value="N-acetyltransferase"/>
</dbReference>
<sequence length="172" mass="19879">MDYLLNNSTSDRLLFRKLQPSDFNAWLPFHEDKRTSEFWEGLPENPIKACKADFERTMYRYEHNLGGKLALIHKQTKTFLGLAGLLVQEIHEKKEIEIAYSLLPKHWNMGYATEAAKACVDYSISNNLCSSLISIIHKDNIPSQKVAQRNGLTLDFETTYHGNPVYIFRINL</sequence>
<dbReference type="SUPFAM" id="SSF55729">
    <property type="entry name" value="Acyl-CoA N-acyltransferases (Nat)"/>
    <property type="match status" value="1"/>
</dbReference>